<evidence type="ECO:0000259" key="10">
    <source>
        <dbReference type="PROSITE" id="PS51201"/>
    </source>
</evidence>
<sequence length="906" mass="100123">MRRAGTSLAVLADREADENTNGVPVETPDPAEFQPPLDTTAPPPSMPISTTFEQQTVLSKLHHVRAVFEYKFDAVLCTVRGQVILLILTGVVLDLTMSPIAIFMSPMQYIDAMYQTLLDIVDPKSSSDGDAVRPAELIVWTNRFLGLIEFITGFIYLNVIVGFVVDLILSKMDALKEGKMVIVESNHTLVLGWNDMCLSFLHQICLANSSEGGGVVVILCDRPRHDVEREIQDALPDTLKTQIVVSTGNPLMAADLNRVSASLARSITVMATNAKTDVSDAAVLRTLLTIQSLRDGVRGHVVVDVGDPDNNTLLKVVSATSDIAVETIVTHQILGRLIVMCSRSPSLANAVYSELLGFDGNEFYAQSWPDLEGLTFGELPDRFADAIPIGIRASTGKVYLRPSRSRRVELGDEIIVLAEDNDTYKPSKTSLATYNPMVLLTKAPVKPAPPTRIMLCGWRRELRDILRLLDGISSPNTEVHLVNATPVAKRLADLRDEGLNVDELRRIKLTHTVANTAAKRHIEDLVIRSFHCMLVLSDGDREDDSLCSDSHVLATVLRLRAVELSQYAHMPLQRLSLTSVDRTTSSKKPPAKAVPPNRRTHCVAEILDTRTQKTLRDNTSLAHNADFIPSNDFVRSTFPFCVARIHSGGNTQISRMLAMVSESRWVANILDELLGDHGVSLDVVPATRYATFGELVSFAELAHRAGTVYGDIVCGFVHKQTLAVTLNPPNKQHIESWDDNRDMIVLREAVQQPKLLGQVTATRLQRQAVRAFNAKDAHLFSDPHLLELAKKRAAALADIEQATPDDNWPSDEEDNDVTIVENIEFNKPKARRKRPKSPKHPDWSWDVQQLPSAISKHEDERCRHDQVQSFTPSVQAALKSGLDDVSCLLGELMDLHPRPTKALATS</sequence>
<reference evidence="11 12" key="1">
    <citation type="submission" date="2018-08" db="EMBL/GenBank/DDBJ databases">
        <title>Aphanomyces genome sequencing and annotation.</title>
        <authorList>
            <person name="Minardi D."/>
            <person name="Oidtmann B."/>
            <person name="Van Der Giezen M."/>
            <person name="Studholme D.J."/>
        </authorList>
    </citation>
    <scope>NUCLEOTIDE SEQUENCE [LARGE SCALE GENOMIC DNA]</scope>
    <source>
        <strain evidence="11 12">NJM0002</strain>
    </source>
</reference>
<comment type="similarity">
    <text evidence="2">Belongs to the castor/pollux (TC 1.A.1.23) family.</text>
</comment>
<dbReference type="InterPro" id="IPR044849">
    <property type="entry name" value="CASTOR/POLLUX/SYM8-like"/>
</dbReference>
<dbReference type="InterPro" id="IPR003148">
    <property type="entry name" value="RCK_N"/>
</dbReference>
<evidence type="ECO:0000256" key="7">
    <source>
        <dbReference type="ARBA" id="ARBA00023136"/>
    </source>
</evidence>
<gene>
    <name evidence="11" type="ORF">DYB32_009487</name>
</gene>
<proteinExistence type="inferred from homology"/>
<keyword evidence="4 9" id="KW-0812">Transmembrane</keyword>
<dbReference type="Gene3D" id="3.40.50.720">
    <property type="entry name" value="NAD(P)-binding Rossmann-like Domain"/>
    <property type="match status" value="1"/>
</dbReference>
<dbReference type="AlphaFoldDB" id="A0A3R6YSE9"/>
<dbReference type="PANTHER" id="PTHR31563:SF10">
    <property type="entry name" value="ION CHANNEL POLLUX-RELATED"/>
    <property type="match status" value="1"/>
</dbReference>
<dbReference type="GO" id="GO:0012505">
    <property type="term" value="C:endomembrane system"/>
    <property type="evidence" value="ECO:0007669"/>
    <property type="project" value="UniProtKB-SubCell"/>
</dbReference>
<evidence type="ECO:0000256" key="9">
    <source>
        <dbReference type="SAM" id="Phobius"/>
    </source>
</evidence>
<comment type="caution">
    <text evidence="11">The sequence shown here is derived from an EMBL/GenBank/DDBJ whole genome shotgun (WGS) entry which is preliminary data.</text>
</comment>
<keyword evidence="3" id="KW-0813">Transport</keyword>
<dbReference type="GO" id="GO:0006813">
    <property type="term" value="P:potassium ion transport"/>
    <property type="evidence" value="ECO:0007669"/>
    <property type="project" value="InterPro"/>
</dbReference>
<evidence type="ECO:0000256" key="3">
    <source>
        <dbReference type="ARBA" id="ARBA00022448"/>
    </source>
</evidence>
<evidence type="ECO:0000256" key="6">
    <source>
        <dbReference type="ARBA" id="ARBA00023065"/>
    </source>
</evidence>
<evidence type="ECO:0000313" key="11">
    <source>
        <dbReference type="EMBL" id="RHY22495.1"/>
    </source>
</evidence>
<evidence type="ECO:0000256" key="8">
    <source>
        <dbReference type="SAM" id="MobiDB-lite"/>
    </source>
</evidence>
<comment type="subcellular location">
    <subcellularLocation>
        <location evidence="1">Endomembrane system</location>
        <topology evidence="1">Multi-pass membrane protein</topology>
    </subcellularLocation>
</comment>
<protein>
    <recommendedName>
        <fullName evidence="10">RCK N-terminal domain-containing protein</fullName>
    </recommendedName>
</protein>
<name>A0A3R6YSE9_9STRA</name>
<evidence type="ECO:0000256" key="4">
    <source>
        <dbReference type="ARBA" id="ARBA00022692"/>
    </source>
</evidence>
<dbReference type="PROSITE" id="PS51201">
    <property type="entry name" value="RCK_N"/>
    <property type="match status" value="1"/>
</dbReference>
<organism evidence="11 12">
    <name type="scientific">Aphanomyces invadans</name>
    <dbReference type="NCBI Taxonomy" id="157072"/>
    <lineage>
        <taxon>Eukaryota</taxon>
        <taxon>Sar</taxon>
        <taxon>Stramenopiles</taxon>
        <taxon>Oomycota</taxon>
        <taxon>Saprolegniomycetes</taxon>
        <taxon>Saprolegniales</taxon>
        <taxon>Verrucalvaceae</taxon>
        <taxon>Aphanomyces</taxon>
    </lineage>
</organism>
<evidence type="ECO:0000256" key="2">
    <source>
        <dbReference type="ARBA" id="ARBA00008577"/>
    </source>
</evidence>
<dbReference type="Pfam" id="PF06241">
    <property type="entry name" value="Castor_Poll_mid"/>
    <property type="match status" value="1"/>
</dbReference>
<evidence type="ECO:0000313" key="12">
    <source>
        <dbReference type="Proteomes" id="UP000285060"/>
    </source>
</evidence>
<dbReference type="InterPro" id="IPR010420">
    <property type="entry name" value="CASTOR/POLLUX/SYM8_dom"/>
</dbReference>
<accession>A0A3R6YSE9</accession>
<dbReference type="Proteomes" id="UP000285060">
    <property type="component" value="Unassembled WGS sequence"/>
</dbReference>
<feature type="transmembrane region" description="Helical" evidence="9">
    <location>
        <begin position="83"/>
        <end position="104"/>
    </location>
</feature>
<evidence type="ECO:0000256" key="1">
    <source>
        <dbReference type="ARBA" id="ARBA00004127"/>
    </source>
</evidence>
<dbReference type="PANTHER" id="PTHR31563">
    <property type="entry name" value="ION CHANNEL POLLUX-RELATED"/>
    <property type="match status" value="1"/>
</dbReference>
<feature type="region of interest" description="Disordered" evidence="8">
    <location>
        <begin position="1"/>
        <end position="41"/>
    </location>
</feature>
<dbReference type="VEuPathDB" id="FungiDB:H310_02642"/>
<dbReference type="EMBL" id="QUSY01002074">
    <property type="protein sequence ID" value="RHY22495.1"/>
    <property type="molecule type" value="Genomic_DNA"/>
</dbReference>
<keyword evidence="7 9" id="KW-0472">Membrane</keyword>
<keyword evidence="12" id="KW-1185">Reference proteome</keyword>
<feature type="transmembrane region" description="Helical" evidence="9">
    <location>
        <begin position="144"/>
        <end position="169"/>
    </location>
</feature>
<keyword evidence="5 9" id="KW-1133">Transmembrane helix</keyword>
<keyword evidence="6" id="KW-0406">Ion transport</keyword>
<feature type="domain" description="RCK N-terminal" evidence="10">
    <location>
        <begin position="185"/>
        <end position="325"/>
    </location>
</feature>
<evidence type="ECO:0000256" key="5">
    <source>
        <dbReference type="ARBA" id="ARBA00022989"/>
    </source>
</evidence>